<dbReference type="PANTHER" id="PTHR33240">
    <property type="entry name" value="OS08G0508500 PROTEIN"/>
    <property type="match status" value="1"/>
</dbReference>
<gene>
    <name evidence="1" type="ORF">CR513_53566</name>
</gene>
<organism evidence="1 2">
    <name type="scientific">Mucuna pruriens</name>
    <name type="common">Velvet bean</name>
    <name type="synonym">Dolichos pruriens</name>
    <dbReference type="NCBI Taxonomy" id="157652"/>
    <lineage>
        <taxon>Eukaryota</taxon>
        <taxon>Viridiplantae</taxon>
        <taxon>Streptophyta</taxon>
        <taxon>Embryophyta</taxon>
        <taxon>Tracheophyta</taxon>
        <taxon>Spermatophyta</taxon>
        <taxon>Magnoliopsida</taxon>
        <taxon>eudicotyledons</taxon>
        <taxon>Gunneridae</taxon>
        <taxon>Pentapetalae</taxon>
        <taxon>rosids</taxon>
        <taxon>fabids</taxon>
        <taxon>Fabales</taxon>
        <taxon>Fabaceae</taxon>
        <taxon>Papilionoideae</taxon>
        <taxon>50 kb inversion clade</taxon>
        <taxon>NPAAA clade</taxon>
        <taxon>indigoferoid/millettioid clade</taxon>
        <taxon>Phaseoleae</taxon>
        <taxon>Mucuna</taxon>
    </lineage>
</organism>
<keyword evidence="2" id="KW-1185">Reference proteome</keyword>
<evidence type="ECO:0000313" key="1">
    <source>
        <dbReference type="EMBL" id="RDX67543.1"/>
    </source>
</evidence>
<dbReference type="PANTHER" id="PTHR33240:SF15">
    <property type="entry name" value="GAG-PRO-LIKE PROTEIN"/>
    <property type="match status" value="1"/>
</dbReference>
<proteinExistence type="predicted"/>
<dbReference type="OrthoDB" id="1746852at2759"/>
<comment type="caution">
    <text evidence="1">The sequence shown here is derived from an EMBL/GenBank/DDBJ whole genome shotgun (WGS) entry which is preliminary data.</text>
</comment>
<evidence type="ECO:0000313" key="2">
    <source>
        <dbReference type="Proteomes" id="UP000257109"/>
    </source>
</evidence>
<dbReference type="EMBL" id="QJKJ01012943">
    <property type="protein sequence ID" value="RDX67543.1"/>
    <property type="molecule type" value="Genomic_DNA"/>
</dbReference>
<feature type="non-terminal residue" evidence="1">
    <location>
        <position position="1"/>
    </location>
</feature>
<accession>A0A371ENA4</accession>
<dbReference type="AlphaFoldDB" id="A0A371ENA4"/>
<sequence>MSTFRQLQIPQFGIRPHHEQLVGFSGERVDTQEYFNLLTTFKDDKTTRMIFVQYLVVAVETSYNILISRPTLNTLGAIISTPHLVMKFPSSDQQSSWTHVHSSSKAPKPSKSCNMYSSLTTNTRAAILGTDARVTSRPIDIHLKKVHRPVCMAVVRLAKN</sequence>
<reference evidence="1" key="1">
    <citation type="submission" date="2018-05" db="EMBL/GenBank/DDBJ databases">
        <title>Draft genome of Mucuna pruriens seed.</title>
        <authorList>
            <person name="Nnadi N.E."/>
            <person name="Vos R."/>
            <person name="Hasami M.H."/>
            <person name="Devisetty U.K."/>
            <person name="Aguiy J.C."/>
        </authorList>
    </citation>
    <scope>NUCLEOTIDE SEQUENCE [LARGE SCALE GENOMIC DNA]</scope>
    <source>
        <strain evidence="1">JCA_2017</strain>
    </source>
</reference>
<name>A0A371ENA4_MUCPR</name>
<protein>
    <submittedName>
        <fullName evidence="1">Uncharacterized protein</fullName>
    </submittedName>
</protein>
<dbReference type="Proteomes" id="UP000257109">
    <property type="component" value="Unassembled WGS sequence"/>
</dbReference>